<protein>
    <submittedName>
        <fullName evidence="2">Uncharacterized protein</fullName>
    </submittedName>
</protein>
<dbReference type="KEGG" id="mpw:MPR_1811"/>
<dbReference type="RefSeq" id="WP_041891762.1">
    <property type="nucleotide sequence ID" value="NZ_CP010817.1"/>
</dbReference>
<evidence type="ECO:0000256" key="1">
    <source>
        <dbReference type="SAM" id="SignalP"/>
    </source>
</evidence>
<gene>
    <name evidence="2" type="ORF">SAMN04488089_102309</name>
</gene>
<sequence length="129" mass="15016">MKKHIYLLILILLGSIQGFSQDMTKMTDEEIIKKSKEIVFNYINTDSFFTNNRVDNNTPVYIDFFNVTKEYLSLHPLQQCSEGDRMIAVKYYRYVKESPRAVIFITLKNSKVVSKMRGTDGMGLDITEK</sequence>
<dbReference type="AlphaFoldDB" id="A0AAJ4W1Z2"/>
<organism evidence="2 3">
    <name type="scientific">Myroides profundi</name>
    <dbReference type="NCBI Taxonomy" id="480520"/>
    <lineage>
        <taxon>Bacteria</taxon>
        <taxon>Pseudomonadati</taxon>
        <taxon>Bacteroidota</taxon>
        <taxon>Flavobacteriia</taxon>
        <taxon>Flavobacteriales</taxon>
        <taxon>Flavobacteriaceae</taxon>
        <taxon>Myroides</taxon>
    </lineage>
</organism>
<proteinExistence type="predicted"/>
<evidence type="ECO:0000313" key="2">
    <source>
        <dbReference type="EMBL" id="SEQ31408.1"/>
    </source>
</evidence>
<dbReference type="EMBL" id="FOFY01000002">
    <property type="protein sequence ID" value="SEQ31408.1"/>
    <property type="molecule type" value="Genomic_DNA"/>
</dbReference>
<keyword evidence="1" id="KW-0732">Signal</keyword>
<reference evidence="2 3" key="1">
    <citation type="submission" date="2016-10" db="EMBL/GenBank/DDBJ databases">
        <authorList>
            <person name="Varghese N."/>
            <person name="Submissions S."/>
        </authorList>
    </citation>
    <scope>NUCLEOTIDE SEQUENCE [LARGE SCALE GENOMIC DNA]</scope>
    <source>
        <strain evidence="3">DSM 19823 / KCTC 23066 / CCTCC M 208030 / D25</strain>
    </source>
</reference>
<accession>A0AAJ4W1Z2</accession>
<keyword evidence="3" id="KW-1185">Reference proteome</keyword>
<feature type="chain" id="PRO_5042613972" evidence="1">
    <location>
        <begin position="21"/>
        <end position="129"/>
    </location>
</feature>
<comment type="caution">
    <text evidence="2">The sequence shown here is derived from an EMBL/GenBank/DDBJ whole genome shotgun (WGS) entry which is preliminary data.</text>
</comment>
<evidence type="ECO:0000313" key="3">
    <source>
        <dbReference type="Proteomes" id="UP000183496"/>
    </source>
</evidence>
<dbReference type="Proteomes" id="UP000183496">
    <property type="component" value="Unassembled WGS sequence"/>
</dbReference>
<name>A0AAJ4W1Z2_MYRPR</name>
<feature type="signal peptide" evidence="1">
    <location>
        <begin position="1"/>
        <end position="20"/>
    </location>
</feature>